<feature type="domain" description="Major facilitator superfamily (MFS) profile" evidence="5">
    <location>
        <begin position="11"/>
        <end position="388"/>
    </location>
</feature>
<feature type="transmembrane region" description="Helical" evidence="4">
    <location>
        <begin position="274"/>
        <end position="291"/>
    </location>
</feature>
<evidence type="ECO:0000313" key="6">
    <source>
        <dbReference type="EMBL" id="MBE7524892.1"/>
    </source>
</evidence>
<dbReference type="GO" id="GO:0022857">
    <property type="term" value="F:transmembrane transporter activity"/>
    <property type="evidence" value="ECO:0007669"/>
    <property type="project" value="InterPro"/>
</dbReference>
<accession>A0A928TPL1</accession>
<feature type="transmembrane region" description="Helical" evidence="4">
    <location>
        <begin position="297"/>
        <end position="313"/>
    </location>
</feature>
<keyword evidence="2 4" id="KW-1133">Transmembrane helix</keyword>
<protein>
    <submittedName>
        <fullName evidence="6">MFS transporter</fullName>
    </submittedName>
</protein>
<gene>
    <name evidence="6" type="ORF">HS096_00625</name>
</gene>
<evidence type="ECO:0000256" key="2">
    <source>
        <dbReference type="ARBA" id="ARBA00022989"/>
    </source>
</evidence>
<feature type="transmembrane region" description="Helical" evidence="4">
    <location>
        <begin position="169"/>
        <end position="189"/>
    </location>
</feature>
<dbReference type="InterPro" id="IPR011701">
    <property type="entry name" value="MFS"/>
</dbReference>
<name>A0A928TPL1_UNCKA</name>
<dbReference type="Pfam" id="PF07690">
    <property type="entry name" value="MFS_1"/>
    <property type="match status" value="2"/>
</dbReference>
<dbReference type="EMBL" id="JABTTY010000001">
    <property type="protein sequence ID" value="MBE7524892.1"/>
    <property type="molecule type" value="Genomic_DNA"/>
</dbReference>
<dbReference type="AlphaFoldDB" id="A0A928TPL1"/>
<evidence type="ECO:0000256" key="1">
    <source>
        <dbReference type="ARBA" id="ARBA00022692"/>
    </source>
</evidence>
<dbReference type="Proteomes" id="UP000710385">
    <property type="component" value="Unassembled WGS sequence"/>
</dbReference>
<dbReference type="InterPro" id="IPR036259">
    <property type="entry name" value="MFS_trans_sf"/>
</dbReference>
<evidence type="ECO:0000256" key="4">
    <source>
        <dbReference type="SAM" id="Phobius"/>
    </source>
</evidence>
<evidence type="ECO:0000259" key="5">
    <source>
        <dbReference type="PROSITE" id="PS50850"/>
    </source>
</evidence>
<feature type="transmembrane region" description="Helical" evidence="4">
    <location>
        <begin position="334"/>
        <end position="352"/>
    </location>
</feature>
<reference evidence="6" key="1">
    <citation type="submission" date="2020-05" db="EMBL/GenBank/DDBJ databases">
        <title>High-Quality Genomes of Partial-Nitritation/Anammox System by Hierarchical Clustering Based Hybrid Assembly.</title>
        <authorList>
            <person name="Liu L."/>
            <person name="Wang Y."/>
            <person name="Che Y."/>
            <person name="Chen Y."/>
            <person name="Xia Y."/>
            <person name="Luo R."/>
            <person name="Cheng S.H."/>
            <person name="Zheng C."/>
            <person name="Zhang T."/>
        </authorList>
    </citation>
    <scope>NUCLEOTIDE SEQUENCE</scope>
    <source>
        <strain evidence="6">H1_PAT1</strain>
    </source>
</reference>
<feature type="transmembrane region" description="Helical" evidence="4">
    <location>
        <begin position="142"/>
        <end position="163"/>
    </location>
</feature>
<feature type="transmembrane region" description="Helical" evidence="4">
    <location>
        <begin position="239"/>
        <end position="262"/>
    </location>
</feature>
<dbReference type="PANTHER" id="PTHR23518">
    <property type="entry name" value="C-METHYLTRANSFERASE"/>
    <property type="match status" value="1"/>
</dbReference>
<evidence type="ECO:0000313" key="7">
    <source>
        <dbReference type="Proteomes" id="UP000710385"/>
    </source>
</evidence>
<feature type="transmembrane region" description="Helical" evidence="4">
    <location>
        <begin position="210"/>
        <end position="227"/>
    </location>
</feature>
<evidence type="ECO:0000256" key="3">
    <source>
        <dbReference type="ARBA" id="ARBA00023136"/>
    </source>
</evidence>
<dbReference type="Gene3D" id="1.20.1250.20">
    <property type="entry name" value="MFS general substrate transporter like domains"/>
    <property type="match status" value="2"/>
</dbReference>
<feature type="transmembrane region" description="Helical" evidence="4">
    <location>
        <begin position="364"/>
        <end position="383"/>
    </location>
</feature>
<dbReference type="PROSITE" id="PS50850">
    <property type="entry name" value="MFS"/>
    <property type="match status" value="1"/>
</dbReference>
<organism evidence="6 7">
    <name type="scientific">candidate division WWE3 bacterium</name>
    <dbReference type="NCBI Taxonomy" id="2053526"/>
    <lineage>
        <taxon>Bacteria</taxon>
        <taxon>Katanobacteria</taxon>
    </lineage>
</organism>
<dbReference type="SUPFAM" id="SSF103473">
    <property type="entry name" value="MFS general substrate transporter"/>
    <property type="match status" value="1"/>
</dbReference>
<keyword evidence="3 4" id="KW-0472">Membrane</keyword>
<sequence length="392" mass="41865">MPPERKKIPRNVLIIAFVALASGFGQDLITPILPGFLVLIGVNRAGVGVIDGLLQGMTSLFRFVSGHVSDRARNRKTFIFLGYALSAAARPMLALAGGFWAVATLRAADGAGKGVKDAPRDALIADSSGVHVRGRAFGFQRLVDTMGSVFGPLLAGAMLILLGASLATYRLIFLLAAVPGAIALLLIWFGIREPARERMSRKKHGAPLPLAFWVFTLGTAIAMLTKINDSLFLLRASDAGIPLSWIPVLFGGFTLLYALLSYPIGIWSDRIGKLPLIMAGWLVLALVEFAFSFHVTLAASLGLFAMYGLFYALTEGSGRALIADLVSPESRGKAYGYFHTIVGVCVIAGGYILGNIWDTVSPELAFRIAAAGSFIGFAILLLARFRKTTFAT</sequence>
<comment type="caution">
    <text evidence="6">The sequence shown here is derived from an EMBL/GenBank/DDBJ whole genome shotgun (WGS) entry which is preliminary data.</text>
</comment>
<dbReference type="CDD" id="cd17370">
    <property type="entry name" value="MFS_MJ1317_like"/>
    <property type="match status" value="1"/>
</dbReference>
<proteinExistence type="predicted"/>
<dbReference type="PANTHER" id="PTHR23518:SF2">
    <property type="entry name" value="MAJOR FACILITATOR SUPERFAMILY TRANSPORTER"/>
    <property type="match status" value="1"/>
</dbReference>
<keyword evidence="1 4" id="KW-0812">Transmembrane</keyword>
<dbReference type="InterPro" id="IPR020846">
    <property type="entry name" value="MFS_dom"/>
</dbReference>